<evidence type="ECO:0000313" key="1">
    <source>
        <dbReference type="EMBL" id="ABR72915.1"/>
    </source>
</evidence>
<dbReference type="EMBL" id="CP000749">
    <property type="protein sequence ID" value="ABR72915.1"/>
    <property type="molecule type" value="Genomic_DNA"/>
</dbReference>
<dbReference type="eggNOG" id="ENOG5032TKS">
    <property type="taxonomic scope" value="Bacteria"/>
</dbReference>
<dbReference type="HOGENOM" id="CLU_768771_0_0_6"/>
<evidence type="ECO:0008006" key="2">
    <source>
        <dbReference type="Google" id="ProtNLM"/>
    </source>
</evidence>
<reference evidence="1" key="1">
    <citation type="submission" date="2007-06" db="EMBL/GenBank/DDBJ databases">
        <title>Complete sequence of Marinomonas sp. MWYL1.</title>
        <authorList>
            <consortium name="US DOE Joint Genome Institute"/>
            <person name="Copeland A."/>
            <person name="Lucas S."/>
            <person name="Lapidus A."/>
            <person name="Barry K."/>
            <person name="Glavina del Rio T."/>
            <person name="Dalin E."/>
            <person name="Tice H."/>
            <person name="Pitluck S."/>
            <person name="Kiss H."/>
            <person name="Brettin T."/>
            <person name="Bruce D."/>
            <person name="Detter J.C."/>
            <person name="Han C."/>
            <person name="Schmutz J."/>
            <person name="Larimer F."/>
            <person name="Land M."/>
            <person name="Hauser L."/>
            <person name="Kyrpides N."/>
            <person name="Kim E."/>
            <person name="Johnston A.W.B."/>
            <person name="Todd J.D."/>
            <person name="Rogers R."/>
            <person name="Wexler M."/>
            <person name="Bond P.L."/>
            <person name="Li Y."/>
            <person name="Richardson P."/>
        </authorList>
    </citation>
    <scope>NUCLEOTIDE SEQUENCE [LARGE SCALE GENOMIC DNA]</scope>
    <source>
        <strain evidence="1">MWYL1</strain>
    </source>
</reference>
<dbReference type="KEGG" id="mmw:Mmwyl1_4019"/>
<proteinExistence type="predicted"/>
<dbReference type="AlphaFoldDB" id="A6W2I6"/>
<accession>A6W2I6</accession>
<sequence>MIDQITKNQHYVPQFLLRGFISADTEKPKVQIFDLERNVIRHNQAVKEVFSQNYFYDKSNEVEIFLSSNIEGPASKIINGIRNNDFRMLGNGGTELIKFMCCQNARTVEGIEDALSFINAHFYQILSDLNRFNDLGITDLGNFKIRPSDKDSIRNFNAAQALNGIIDSKGMEDLEFHILINKTNEEFIISDHAISRYNWLYRGLDDPRIGSMLAKGVQLFLPLSDKICLCAYDSKVYKYGQRSSNISVLKSENDVYWLNQLQMRNARSFIAFKSICMANNLKKLRESFFGKKIYSRRSFHLGQEDISEDELKTIHMVYTNQVELREKPTFFKILKKSRSSAFRFEERDPNVSEALMMFKDKMKKDRITD</sequence>
<protein>
    <recommendedName>
        <fullName evidence="2">DUF4238 domain-containing protein</fullName>
    </recommendedName>
</protein>
<organism evidence="1">
    <name type="scientific">Marinomonas sp. (strain MWYL1)</name>
    <dbReference type="NCBI Taxonomy" id="400668"/>
    <lineage>
        <taxon>Bacteria</taxon>
        <taxon>Pseudomonadati</taxon>
        <taxon>Pseudomonadota</taxon>
        <taxon>Gammaproteobacteria</taxon>
        <taxon>Oceanospirillales</taxon>
        <taxon>Oceanospirillaceae</taxon>
        <taxon>Marinomonas</taxon>
    </lineage>
</organism>
<dbReference type="Pfam" id="PF14022">
    <property type="entry name" value="DUF4238"/>
    <property type="match status" value="1"/>
</dbReference>
<dbReference type="STRING" id="400668.Mmwyl1_4019"/>
<gene>
    <name evidence="1" type="ordered locus">Mmwyl1_4019</name>
</gene>
<dbReference type="InterPro" id="IPR025332">
    <property type="entry name" value="DUF4238"/>
</dbReference>
<name>A6W2I6_MARMS</name>